<feature type="signal peptide" evidence="2">
    <location>
        <begin position="1"/>
        <end position="17"/>
    </location>
</feature>
<protein>
    <submittedName>
        <fullName evidence="3">RTA1-like protein</fullName>
    </submittedName>
</protein>
<dbReference type="AlphaFoldDB" id="R9PCW9"/>
<name>R9PCW9_PSEHS</name>
<dbReference type="OrthoDB" id="2544685at2759"/>
<organism evidence="3 4">
    <name type="scientific">Pseudozyma hubeiensis (strain SY62)</name>
    <name type="common">Yeast</name>
    <dbReference type="NCBI Taxonomy" id="1305764"/>
    <lineage>
        <taxon>Eukaryota</taxon>
        <taxon>Fungi</taxon>
        <taxon>Dikarya</taxon>
        <taxon>Basidiomycota</taxon>
        <taxon>Ustilaginomycotina</taxon>
        <taxon>Ustilaginomycetes</taxon>
        <taxon>Ustilaginales</taxon>
        <taxon>Ustilaginaceae</taxon>
        <taxon>Pseudozyma</taxon>
    </lineage>
</organism>
<keyword evidence="2" id="KW-0732">Signal</keyword>
<keyword evidence="4" id="KW-1185">Reference proteome</keyword>
<evidence type="ECO:0000256" key="2">
    <source>
        <dbReference type="SAM" id="SignalP"/>
    </source>
</evidence>
<evidence type="ECO:0000256" key="1">
    <source>
        <dbReference type="SAM" id="MobiDB-lite"/>
    </source>
</evidence>
<evidence type="ECO:0000313" key="3">
    <source>
        <dbReference type="EMBL" id="GAC95910.1"/>
    </source>
</evidence>
<feature type="compositionally biased region" description="Polar residues" evidence="1">
    <location>
        <begin position="153"/>
        <end position="162"/>
    </location>
</feature>
<feature type="region of interest" description="Disordered" evidence="1">
    <location>
        <begin position="56"/>
        <end position="125"/>
    </location>
</feature>
<dbReference type="RefSeq" id="XP_012189497.1">
    <property type="nucleotide sequence ID" value="XM_012334107.1"/>
</dbReference>
<dbReference type="HOGENOM" id="CLU_493572_0_0_1"/>
<feature type="region of interest" description="Disordered" evidence="1">
    <location>
        <begin position="139"/>
        <end position="170"/>
    </location>
</feature>
<sequence length="552" mass="59829">MLAINLILIELSQCVRCRHTASFASSSLLCENSSAGTVTSLARRITSRLDSSEHAELDEAVSRRTKMKRKSHALGSSDPASGKSARGRQPLQLLTAEQRSRLPYTLPKDSSAGADDPSTVCREECRPSVGSIASVSELAAQNEGLSPRDRQKSLSSPNSIEEPSNDEPEQRVPFSLWASSIVDMVQCDPLFPTKPVSIATSRSGAVTALLLKKGFLRQSARPDVLVAALDNFMRLQTASAAGSSLRAYYIFDGLGTECRVLDDSLAVVKVTYLGACSINSIEHIDTATHVRVSLTLIHGKRSVPESSSPSDFSLLRKVDHSFLGFRCRVCGRANRKDSLKKVNCLHCATAFTITDEQAPTLLPQSRKMELRFTGCSSDLGQANILLAENAITQRSVSTFSDGVRIDATAFPTTSRCFGVVSLSESTVVSIKSTNPNDTAAVAKGRQQKESSLGSFVMQPREALVARNDLLQSVEMMVKAALRFVAIEDPRSAMSSGCMNHKATRSDGKRPNSIEFLIRGNSSLKGLNRLSRSGEYQARQTARSVQIKSVHEI</sequence>
<dbReference type="EMBL" id="DF238799">
    <property type="protein sequence ID" value="GAC95910.1"/>
    <property type="molecule type" value="Genomic_DNA"/>
</dbReference>
<accession>R9PCW9</accession>
<feature type="chain" id="PRO_5004487920" evidence="2">
    <location>
        <begin position="18"/>
        <end position="552"/>
    </location>
</feature>
<reference evidence="4" key="1">
    <citation type="journal article" date="2013" name="Genome Announc.">
        <title>Draft genome sequence of the basidiomycetous yeast-like fungus Pseudozyma hubeiensis SY62, which produces an abundant amount of the biosurfactant mannosylerythritol lipids.</title>
        <authorList>
            <person name="Konishi M."/>
            <person name="Hatada Y."/>
            <person name="Horiuchi J."/>
        </authorList>
    </citation>
    <scope>NUCLEOTIDE SEQUENCE [LARGE SCALE GENOMIC DNA]</scope>
    <source>
        <strain evidence="4">SY62</strain>
    </source>
</reference>
<evidence type="ECO:0000313" key="4">
    <source>
        <dbReference type="Proteomes" id="UP000014071"/>
    </source>
</evidence>
<proteinExistence type="predicted"/>
<dbReference type="Proteomes" id="UP000014071">
    <property type="component" value="Unassembled WGS sequence"/>
</dbReference>
<dbReference type="GeneID" id="24108776"/>
<feature type="compositionally biased region" description="Basic residues" evidence="1">
    <location>
        <begin position="63"/>
        <end position="72"/>
    </location>
</feature>
<gene>
    <name evidence="3" type="ORF">PHSY_003488</name>
</gene>